<name>A0ACB5U0F1_AMBMO</name>
<reference evidence="1" key="1">
    <citation type="submission" date="2023-04" db="EMBL/GenBank/DDBJ databases">
        <title>Ambrosiozyma monospora NBRC 10751.</title>
        <authorList>
            <person name="Ichikawa N."/>
            <person name="Sato H."/>
            <person name="Tonouchi N."/>
        </authorList>
    </citation>
    <scope>NUCLEOTIDE SEQUENCE</scope>
    <source>
        <strain evidence="1">NBRC 10751</strain>
    </source>
</reference>
<keyword evidence="2" id="KW-1185">Reference proteome</keyword>
<accession>A0ACB5U0F1</accession>
<evidence type="ECO:0000313" key="1">
    <source>
        <dbReference type="EMBL" id="GME99007.1"/>
    </source>
</evidence>
<evidence type="ECO:0000313" key="2">
    <source>
        <dbReference type="Proteomes" id="UP001165064"/>
    </source>
</evidence>
<dbReference type="EMBL" id="BSXS01010824">
    <property type="protein sequence ID" value="GME99007.1"/>
    <property type="molecule type" value="Genomic_DNA"/>
</dbReference>
<sequence length="398" mass="45025">MYSTFEIGSIEHQALTIASPLPTLTNLIRFTPYLETITTRLESTGHTNLIQAFNQALNNLAEEAPPLYTEDEERLLYYVLLLTIDKRYHHIFHRVSRSDTLCPAIEIMRLLYGESLGCVADQLDEWFGSMDELADRWLWWDWGRTGGFDDGLVSDAEGEDDDSDADDQQVNGLLNDYCARENSADIDHHNGSLGFVGNGNIVDNEDEGEDTMNGIRDDYTKATYVGVDYVGGEPLSREETIKSQLVEYFKGYKELRNDIICSGMDSTLPEIRLIRYAWNDLCKSVLRDICVSLLEANGTWNVQFEYSPFTTLESLEDCILGELSNGLSDEPMMELIDQFNDTEGDVEGEFFDDDVEMHNDQADDGSDGFDGSVNSGFAEQFVQVGEFVANYMEFGHDW</sequence>
<organism evidence="1 2">
    <name type="scientific">Ambrosiozyma monospora</name>
    <name type="common">Yeast</name>
    <name type="synonym">Endomycopsis monosporus</name>
    <dbReference type="NCBI Taxonomy" id="43982"/>
    <lineage>
        <taxon>Eukaryota</taxon>
        <taxon>Fungi</taxon>
        <taxon>Dikarya</taxon>
        <taxon>Ascomycota</taxon>
        <taxon>Saccharomycotina</taxon>
        <taxon>Pichiomycetes</taxon>
        <taxon>Pichiales</taxon>
        <taxon>Pichiaceae</taxon>
        <taxon>Ambrosiozyma</taxon>
    </lineage>
</organism>
<gene>
    <name evidence="1" type="ORF">Amon02_001059100</name>
</gene>
<proteinExistence type="predicted"/>
<protein>
    <submittedName>
        <fullName evidence="1">Unnamed protein product</fullName>
    </submittedName>
</protein>
<dbReference type="Proteomes" id="UP001165064">
    <property type="component" value="Unassembled WGS sequence"/>
</dbReference>
<comment type="caution">
    <text evidence="1">The sequence shown here is derived from an EMBL/GenBank/DDBJ whole genome shotgun (WGS) entry which is preliminary data.</text>
</comment>